<organism evidence="1 2">
    <name type="scientific">Streptomyces hokutonensis</name>
    <dbReference type="NCBI Taxonomy" id="1306990"/>
    <lineage>
        <taxon>Bacteria</taxon>
        <taxon>Bacillati</taxon>
        <taxon>Actinomycetota</taxon>
        <taxon>Actinomycetes</taxon>
        <taxon>Kitasatosporales</taxon>
        <taxon>Streptomycetaceae</taxon>
        <taxon>Streptomyces</taxon>
    </lineage>
</organism>
<comment type="caution">
    <text evidence="1">The sequence shown here is derived from an EMBL/GenBank/DDBJ whole genome shotgun (WGS) entry which is preliminary data.</text>
</comment>
<proteinExistence type="predicted"/>
<sequence length="317" mass="33413">MTSLEHLPILSADDVERALTREQAAAALTRALRAGLEPGKDLQRSVLEVTGGQLLLMPSAGASAVGLKTVTLAAGNPSRGLPRIQGVYLLFGAETLELRAIMDGIAVTNLRTPAVSVAATAPLLTRFARPIELVVFGAGPQAVGHVDAIRAVDSVELADVTYVVRHPDRARGQLPPHATVVAADSTDVPVRLGRAQVVVCATSARTPLFDSADLTDGTVVIAVGSHEPDARELDGPLMAGAHVVVEDVSTALREAGDVVLAIREGHLHADELIPMADLVRGTRTLPPDRTAVFKSVGMSWQDLVVAEELIERHQRGR</sequence>
<dbReference type="RefSeq" id="WP_388104160.1">
    <property type="nucleotide sequence ID" value="NZ_JBIAHM010000002.1"/>
</dbReference>
<dbReference type="Proteomes" id="UP001601303">
    <property type="component" value="Unassembled WGS sequence"/>
</dbReference>
<dbReference type="Gene3D" id="3.40.50.720">
    <property type="entry name" value="NAD(P)-binding Rossmann-like Domain"/>
    <property type="match status" value="1"/>
</dbReference>
<dbReference type="Gene3D" id="3.30.1780.10">
    <property type="entry name" value="ornithine cyclodeaminase, domain 1"/>
    <property type="match status" value="1"/>
</dbReference>
<accession>A0ABW6LZE6</accession>
<dbReference type="Pfam" id="PF02423">
    <property type="entry name" value="OCD_Mu_crystall"/>
    <property type="match status" value="1"/>
</dbReference>
<evidence type="ECO:0000313" key="2">
    <source>
        <dbReference type="Proteomes" id="UP001601303"/>
    </source>
</evidence>
<dbReference type="InterPro" id="IPR003462">
    <property type="entry name" value="ODC_Mu_crystall"/>
</dbReference>
<dbReference type="InterPro" id="IPR023401">
    <property type="entry name" value="ODC_N"/>
</dbReference>
<dbReference type="PANTHER" id="PTHR13812:SF19">
    <property type="entry name" value="KETIMINE REDUCTASE MU-CRYSTALLIN"/>
    <property type="match status" value="1"/>
</dbReference>
<name>A0ABW6LZE6_9ACTN</name>
<gene>
    <name evidence="1" type="ORF">ACFYNQ_08760</name>
</gene>
<reference evidence="1 2" key="1">
    <citation type="submission" date="2024-10" db="EMBL/GenBank/DDBJ databases">
        <title>The Natural Products Discovery Center: Release of the First 8490 Sequenced Strains for Exploring Actinobacteria Biosynthetic Diversity.</title>
        <authorList>
            <person name="Kalkreuter E."/>
            <person name="Kautsar S.A."/>
            <person name="Yang D."/>
            <person name="Bader C.D."/>
            <person name="Teijaro C.N."/>
            <person name="Fluegel L."/>
            <person name="Davis C.M."/>
            <person name="Simpson J.R."/>
            <person name="Lauterbach L."/>
            <person name="Steele A.D."/>
            <person name="Gui C."/>
            <person name="Meng S."/>
            <person name="Li G."/>
            <person name="Viehrig K."/>
            <person name="Ye F."/>
            <person name="Su P."/>
            <person name="Kiefer A.F."/>
            <person name="Nichols A."/>
            <person name="Cepeda A.J."/>
            <person name="Yan W."/>
            <person name="Fan B."/>
            <person name="Jiang Y."/>
            <person name="Adhikari A."/>
            <person name="Zheng C.-J."/>
            <person name="Schuster L."/>
            <person name="Cowan T.M."/>
            <person name="Smanski M.J."/>
            <person name="Chevrette M.G."/>
            <person name="De Carvalho L.P.S."/>
            <person name="Shen B."/>
        </authorList>
    </citation>
    <scope>NUCLEOTIDE SEQUENCE [LARGE SCALE GENOMIC DNA]</scope>
    <source>
        <strain evidence="1 2">NPDC006488</strain>
    </source>
</reference>
<protein>
    <submittedName>
        <fullName evidence="1">Ornithine cyclodeaminase family protein</fullName>
    </submittedName>
</protein>
<keyword evidence="2" id="KW-1185">Reference proteome</keyword>
<dbReference type="EMBL" id="JBIAHM010000002">
    <property type="protein sequence ID" value="MFE9598662.1"/>
    <property type="molecule type" value="Genomic_DNA"/>
</dbReference>
<dbReference type="SUPFAM" id="SSF51735">
    <property type="entry name" value="NAD(P)-binding Rossmann-fold domains"/>
    <property type="match status" value="1"/>
</dbReference>
<dbReference type="InterPro" id="IPR036291">
    <property type="entry name" value="NAD(P)-bd_dom_sf"/>
</dbReference>
<evidence type="ECO:0000313" key="1">
    <source>
        <dbReference type="EMBL" id="MFE9598662.1"/>
    </source>
</evidence>
<dbReference type="PIRSF" id="PIRSF001439">
    <property type="entry name" value="CryM"/>
    <property type="match status" value="1"/>
</dbReference>
<dbReference type="PANTHER" id="PTHR13812">
    <property type="entry name" value="KETIMINE REDUCTASE MU-CRYSTALLIN"/>
    <property type="match status" value="1"/>
</dbReference>